<evidence type="ECO:0000313" key="3">
    <source>
        <dbReference type="Proteomes" id="UP000266841"/>
    </source>
</evidence>
<comment type="caution">
    <text evidence="2">The sequence shown here is derived from an EMBL/GenBank/DDBJ whole genome shotgun (WGS) entry which is preliminary data.</text>
</comment>
<feature type="compositionally biased region" description="Acidic residues" evidence="1">
    <location>
        <begin position="16"/>
        <end position="37"/>
    </location>
</feature>
<feature type="region of interest" description="Disordered" evidence="1">
    <location>
        <begin position="1"/>
        <end position="45"/>
    </location>
</feature>
<accession>K0RY95</accession>
<protein>
    <submittedName>
        <fullName evidence="2">Uncharacterized protein</fullName>
    </submittedName>
</protein>
<organism evidence="2 3">
    <name type="scientific">Thalassiosira oceanica</name>
    <name type="common">Marine diatom</name>
    <dbReference type="NCBI Taxonomy" id="159749"/>
    <lineage>
        <taxon>Eukaryota</taxon>
        <taxon>Sar</taxon>
        <taxon>Stramenopiles</taxon>
        <taxon>Ochrophyta</taxon>
        <taxon>Bacillariophyta</taxon>
        <taxon>Coscinodiscophyceae</taxon>
        <taxon>Thalassiosirophycidae</taxon>
        <taxon>Thalassiosirales</taxon>
        <taxon>Thalassiosiraceae</taxon>
        <taxon>Thalassiosira</taxon>
    </lineage>
</organism>
<evidence type="ECO:0000256" key="1">
    <source>
        <dbReference type="SAM" id="MobiDB-lite"/>
    </source>
</evidence>
<gene>
    <name evidence="2" type="ORF">THAOC_21143</name>
</gene>
<proteinExistence type="predicted"/>
<dbReference type="Proteomes" id="UP000266841">
    <property type="component" value="Unassembled WGS sequence"/>
</dbReference>
<reference evidence="2 3" key="1">
    <citation type="journal article" date="2012" name="Genome Biol.">
        <title>Genome and low-iron response of an oceanic diatom adapted to chronic iron limitation.</title>
        <authorList>
            <person name="Lommer M."/>
            <person name="Specht M."/>
            <person name="Roy A.S."/>
            <person name="Kraemer L."/>
            <person name="Andreson R."/>
            <person name="Gutowska M.A."/>
            <person name="Wolf J."/>
            <person name="Bergner S.V."/>
            <person name="Schilhabel M.B."/>
            <person name="Klostermeier U.C."/>
            <person name="Beiko R.G."/>
            <person name="Rosenstiel P."/>
            <person name="Hippler M."/>
            <person name="Laroche J."/>
        </authorList>
    </citation>
    <scope>NUCLEOTIDE SEQUENCE [LARGE SCALE GENOMIC DNA]</scope>
    <source>
        <strain evidence="2 3">CCMP1005</strain>
    </source>
</reference>
<keyword evidence="3" id="KW-1185">Reference proteome</keyword>
<name>K0RY95_THAOC</name>
<evidence type="ECO:0000313" key="2">
    <source>
        <dbReference type="EMBL" id="EJK58708.1"/>
    </source>
</evidence>
<sequence length="60" mass="6637">MGDIATSRWTGGTSAAEEEADDDEEDEDDAEDDDLEDPTTATRPNRKLLMHTLGLWLAWG</sequence>
<dbReference type="EMBL" id="AGNL01024439">
    <property type="protein sequence ID" value="EJK58708.1"/>
    <property type="molecule type" value="Genomic_DNA"/>
</dbReference>
<feature type="non-terminal residue" evidence="2">
    <location>
        <position position="60"/>
    </location>
</feature>
<dbReference type="AlphaFoldDB" id="K0RY95"/>